<gene>
    <name evidence="10" type="ORF">SKAU_G00170420</name>
</gene>
<dbReference type="InterPro" id="IPR000719">
    <property type="entry name" value="Prot_kinase_dom"/>
</dbReference>
<evidence type="ECO:0000256" key="8">
    <source>
        <dbReference type="PROSITE-ProRule" id="PRU10141"/>
    </source>
</evidence>
<dbReference type="Pfam" id="PF18396">
    <property type="entry name" value="TBK1_ULD"/>
    <property type="match status" value="1"/>
</dbReference>
<dbReference type="SMART" id="SM00220">
    <property type="entry name" value="S_TKc"/>
    <property type="match status" value="1"/>
</dbReference>
<dbReference type="PANTHER" id="PTHR22969:SF10">
    <property type="entry name" value="INHIBITOR OF NUCLEAR FACTOR KAPPA-B KINASE SUBUNIT EPSILON"/>
    <property type="match status" value="1"/>
</dbReference>
<sequence>MMASTANYLWSMEDVLGQGATASVFKARNKKTGELVAVKVFNISSYTRPYEVQIREFEMLRKLNHINIVKLFAVEEMNTKQKVLVMEFCSGGSLLNVLEEPENAFGLPESEFLVVLQCVVNGMNHLRENAVVHRDIKPGNIMRVVGEDGRSVYKLTDFGAARELEDDEKFVSIYGTEEYLHPDMYERAVLRKPQQKAFGVTVDLWSIGVTFHHAATGALPFVPFGGPRKNKQMMYKITTEKPVGAISGVQKVEDGAIEWSDHLPHCCLLSEGLKTQLVPVLASILEADQEKCWGFDQFFAETTGILHRVTIYVFSLQQATAHHIYIHYYNTASIFFKEVQKQTGVVPELQQYMFNGHELLLKPSMKVVSFPPSTLDRPIFLISKQPENTVGLLRREPAETPLMPAKFDIVADVAFSKAIVGIIHQYLRTARSLQKHQELVLQGYYCYFENVHTECIHAENKIGLVSMKLINCLRSEEKLHKLSQATEELVDLTEDGRKCRLIQENLPVYANRIQEFKNKLDHLHTELSRRSEGLAEDKSTQKMAFLLEKITEVHQQYKKDRSMGKLNYNDEQIHKFEKFNLSTNIKKVKSLFREDCSQKYLDVMALAGNWTSVLHEIQTQLKEFNSFFIQLIGDLQMCEERQNKVYDAVLLRLQQGMGRLQPTDTLKEKDPMILRMNRLKEEMESVARELQCNNSIIESLGSMNTGPGI</sequence>
<dbReference type="Proteomes" id="UP001152622">
    <property type="component" value="Chromosome 5"/>
</dbReference>
<evidence type="ECO:0000256" key="7">
    <source>
        <dbReference type="ARBA" id="ARBA00022840"/>
    </source>
</evidence>
<dbReference type="GO" id="GO:0010628">
    <property type="term" value="P:positive regulation of gene expression"/>
    <property type="evidence" value="ECO:0007669"/>
    <property type="project" value="UniProtKB-ARBA"/>
</dbReference>
<dbReference type="PROSITE" id="PS50011">
    <property type="entry name" value="PROTEIN_KINASE_DOM"/>
    <property type="match status" value="1"/>
</dbReference>
<dbReference type="GO" id="GO:0004674">
    <property type="term" value="F:protein serine/threonine kinase activity"/>
    <property type="evidence" value="ECO:0007669"/>
    <property type="project" value="UniProtKB-KW"/>
</dbReference>
<dbReference type="PROSITE" id="PS00107">
    <property type="entry name" value="PROTEIN_KINASE_ATP"/>
    <property type="match status" value="1"/>
</dbReference>
<protein>
    <recommendedName>
        <fullName evidence="9">Protein kinase domain-containing protein</fullName>
    </recommendedName>
</protein>
<keyword evidence="11" id="KW-1185">Reference proteome</keyword>
<evidence type="ECO:0000256" key="6">
    <source>
        <dbReference type="ARBA" id="ARBA00022777"/>
    </source>
</evidence>
<comment type="subcellular location">
    <subcellularLocation>
        <location evidence="1">Cytoplasm</location>
    </subcellularLocation>
</comment>
<name>A0A9Q1FK95_SYNKA</name>
<organism evidence="10 11">
    <name type="scientific">Synaphobranchus kaupii</name>
    <name type="common">Kaup's arrowtooth eel</name>
    <dbReference type="NCBI Taxonomy" id="118154"/>
    <lineage>
        <taxon>Eukaryota</taxon>
        <taxon>Metazoa</taxon>
        <taxon>Chordata</taxon>
        <taxon>Craniata</taxon>
        <taxon>Vertebrata</taxon>
        <taxon>Euteleostomi</taxon>
        <taxon>Actinopterygii</taxon>
        <taxon>Neopterygii</taxon>
        <taxon>Teleostei</taxon>
        <taxon>Anguilliformes</taxon>
        <taxon>Synaphobranchidae</taxon>
        <taxon>Synaphobranchus</taxon>
    </lineage>
</organism>
<evidence type="ECO:0000256" key="4">
    <source>
        <dbReference type="ARBA" id="ARBA00022679"/>
    </source>
</evidence>
<dbReference type="InterPro" id="IPR041087">
    <property type="entry name" value="TBK1_ULD"/>
</dbReference>
<dbReference type="FunFam" id="1.10.510.10:FF:000100">
    <property type="entry name" value="inhibitor of nuclear factor kappa-B kinase subunit epsilon"/>
    <property type="match status" value="1"/>
</dbReference>
<dbReference type="Pfam" id="PF00069">
    <property type="entry name" value="Pkinase"/>
    <property type="match status" value="1"/>
</dbReference>
<dbReference type="GO" id="GO:0005737">
    <property type="term" value="C:cytoplasm"/>
    <property type="evidence" value="ECO:0007669"/>
    <property type="project" value="UniProtKB-SubCell"/>
</dbReference>
<dbReference type="Pfam" id="PF18394">
    <property type="entry name" value="TBK1_CCD1"/>
    <property type="match status" value="1"/>
</dbReference>
<evidence type="ECO:0000256" key="3">
    <source>
        <dbReference type="ARBA" id="ARBA00022527"/>
    </source>
</evidence>
<dbReference type="Gene3D" id="3.30.200.20">
    <property type="entry name" value="Phosphorylase Kinase, domain 1"/>
    <property type="match status" value="1"/>
</dbReference>
<dbReference type="SUPFAM" id="SSF56112">
    <property type="entry name" value="Protein kinase-like (PK-like)"/>
    <property type="match status" value="1"/>
</dbReference>
<evidence type="ECO:0000259" key="9">
    <source>
        <dbReference type="PROSITE" id="PS50011"/>
    </source>
</evidence>
<dbReference type="GO" id="GO:0045089">
    <property type="term" value="P:positive regulation of innate immune response"/>
    <property type="evidence" value="ECO:0007669"/>
    <property type="project" value="UniProtKB-ARBA"/>
</dbReference>
<dbReference type="GO" id="GO:0009967">
    <property type="term" value="P:positive regulation of signal transduction"/>
    <property type="evidence" value="ECO:0007669"/>
    <property type="project" value="UniProtKB-ARBA"/>
</dbReference>
<dbReference type="FunFam" id="3.30.200.20:FF:000106">
    <property type="entry name" value="serine/threonine-protein kinase TBK1 isoform X1"/>
    <property type="match status" value="1"/>
</dbReference>
<keyword evidence="4" id="KW-0808">Transferase</keyword>
<dbReference type="InterPro" id="IPR041309">
    <property type="entry name" value="TBK1_CC1"/>
</dbReference>
<comment type="caution">
    <text evidence="10">The sequence shown here is derived from an EMBL/GenBank/DDBJ whole genome shotgun (WGS) entry which is preliminary data.</text>
</comment>
<dbReference type="GO" id="GO:0006950">
    <property type="term" value="P:response to stress"/>
    <property type="evidence" value="ECO:0007669"/>
    <property type="project" value="UniProtKB-ARBA"/>
</dbReference>
<dbReference type="FunFam" id="3.10.20.90:FF:000112">
    <property type="entry name" value="TANK binding kinase TBK1"/>
    <property type="match status" value="1"/>
</dbReference>
<feature type="binding site" evidence="8">
    <location>
        <position position="39"/>
    </location>
    <ligand>
        <name>ATP</name>
        <dbReference type="ChEBI" id="CHEBI:30616"/>
    </ligand>
</feature>
<evidence type="ECO:0000313" key="10">
    <source>
        <dbReference type="EMBL" id="KAJ8360517.1"/>
    </source>
</evidence>
<dbReference type="EMBL" id="JAINUF010000005">
    <property type="protein sequence ID" value="KAJ8360517.1"/>
    <property type="molecule type" value="Genomic_DNA"/>
</dbReference>
<evidence type="ECO:0000313" key="11">
    <source>
        <dbReference type="Proteomes" id="UP001152622"/>
    </source>
</evidence>
<dbReference type="InterPro" id="IPR051180">
    <property type="entry name" value="IKK"/>
</dbReference>
<keyword evidence="6" id="KW-0418">Kinase</keyword>
<evidence type="ECO:0000256" key="2">
    <source>
        <dbReference type="ARBA" id="ARBA00022490"/>
    </source>
</evidence>
<dbReference type="OrthoDB" id="10013850at2759"/>
<dbReference type="GO" id="GO:0005524">
    <property type="term" value="F:ATP binding"/>
    <property type="evidence" value="ECO:0007669"/>
    <property type="project" value="UniProtKB-UniRule"/>
</dbReference>
<dbReference type="Gene3D" id="1.10.510.10">
    <property type="entry name" value="Transferase(Phosphotransferase) domain 1"/>
    <property type="match status" value="1"/>
</dbReference>
<keyword evidence="3" id="KW-0723">Serine/threonine-protein kinase</keyword>
<dbReference type="InterPro" id="IPR017441">
    <property type="entry name" value="Protein_kinase_ATP_BS"/>
</dbReference>
<evidence type="ECO:0000256" key="1">
    <source>
        <dbReference type="ARBA" id="ARBA00004496"/>
    </source>
</evidence>
<dbReference type="Gene3D" id="1.20.1270.420">
    <property type="match status" value="1"/>
</dbReference>
<proteinExistence type="predicted"/>
<dbReference type="PANTHER" id="PTHR22969">
    <property type="entry name" value="IKB KINASE"/>
    <property type="match status" value="1"/>
</dbReference>
<dbReference type="AlphaFoldDB" id="A0A9Q1FK95"/>
<evidence type="ECO:0000256" key="5">
    <source>
        <dbReference type="ARBA" id="ARBA00022741"/>
    </source>
</evidence>
<accession>A0A9Q1FK95</accession>
<dbReference type="InterPro" id="IPR011009">
    <property type="entry name" value="Kinase-like_dom_sf"/>
</dbReference>
<reference evidence="10" key="1">
    <citation type="journal article" date="2023" name="Science">
        <title>Genome structures resolve the early diversification of teleost fishes.</title>
        <authorList>
            <person name="Parey E."/>
            <person name="Louis A."/>
            <person name="Montfort J."/>
            <person name="Bouchez O."/>
            <person name="Roques C."/>
            <person name="Iampietro C."/>
            <person name="Lluch J."/>
            <person name="Castinel A."/>
            <person name="Donnadieu C."/>
            <person name="Desvignes T."/>
            <person name="Floi Bucao C."/>
            <person name="Jouanno E."/>
            <person name="Wen M."/>
            <person name="Mejri S."/>
            <person name="Dirks R."/>
            <person name="Jansen H."/>
            <person name="Henkel C."/>
            <person name="Chen W.J."/>
            <person name="Zahm M."/>
            <person name="Cabau C."/>
            <person name="Klopp C."/>
            <person name="Thompson A.W."/>
            <person name="Robinson-Rechavi M."/>
            <person name="Braasch I."/>
            <person name="Lecointre G."/>
            <person name="Bobe J."/>
            <person name="Postlethwait J.H."/>
            <person name="Berthelot C."/>
            <person name="Roest Crollius H."/>
            <person name="Guiguen Y."/>
        </authorList>
    </citation>
    <scope>NUCLEOTIDE SEQUENCE</scope>
    <source>
        <strain evidence="10">WJC10195</strain>
    </source>
</reference>
<dbReference type="Gene3D" id="3.10.20.90">
    <property type="entry name" value="Phosphatidylinositol 3-kinase Catalytic Subunit, Chain A, domain 1"/>
    <property type="match status" value="1"/>
</dbReference>
<keyword evidence="5 8" id="KW-0547">Nucleotide-binding</keyword>
<dbReference type="CDD" id="cd21933">
    <property type="entry name" value="TBK1_IKKE-like_C"/>
    <property type="match status" value="1"/>
</dbReference>
<feature type="domain" description="Protein kinase" evidence="9">
    <location>
        <begin position="10"/>
        <end position="310"/>
    </location>
</feature>
<keyword evidence="7 8" id="KW-0067">ATP-binding</keyword>
<keyword evidence="2" id="KW-0963">Cytoplasm</keyword>